<sequence>MNKPGALNIPANLLITPVYVFLLIHTMQVGVGILGFERYIAKDAGYDAWISILVGGVVIHLLLWMIYRILKNTDGDIVTVHQYVFGKYIGSLFNLVVAIYFLLLCLTVFRTFIEVIQVWVFPQLQIWLFSIVFLGLMYYIVIGGVRVITGMALMSLLLGLPLLLFKYFPIKAGKVDNVYPIIDHSIMELLASTKATTLSFLGIELLLVFYPFIKNKQASIKWAHFGVFYTTMIYLSTALVTFIYYSEEQLDHVIWPTVTLWKIVDFTFIQRFEFVGIAAWVVVVMPNVCLALWGASRIPKRMFRVKQRHVIWVFLLLLFGASILIEGRKAVDTLNNFTSEAGLYFLLYIPVLFLLVIIRERVDKRNES</sequence>
<evidence type="ECO:0000313" key="10">
    <source>
        <dbReference type="Proteomes" id="UP001596990"/>
    </source>
</evidence>
<feature type="transmembrane region" description="Helical" evidence="8">
    <location>
        <begin position="12"/>
        <end position="36"/>
    </location>
</feature>
<protein>
    <submittedName>
        <fullName evidence="9">GerAB/ArcD/ProY family transporter</fullName>
    </submittedName>
</protein>
<feature type="transmembrane region" description="Helical" evidence="8">
    <location>
        <begin position="225"/>
        <end position="245"/>
    </location>
</feature>
<feature type="transmembrane region" description="Helical" evidence="8">
    <location>
        <begin position="274"/>
        <end position="295"/>
    </location>
</feature>
<keyword evidence="5 8" id="KW-0812">Transmembrane</keyword>
<evidence type="ECO:0000256" key="1">
    <source>
        <dbReference type="ARBA" id="ARBA00004141"/>
    </source>
</evidence>
<accession>A0ABW3L6E7</accession>
<keyword evidence="7 8" id="KW-0472">Membrane</keyword>
<dbReference type="RefSeq" id="WP_386063394.1">
    <property type="nucleotide sequence ID" value="NZ_JBHTKL010000006.1"/>
</dbReference>
<dbReference type="PANTHER" id="PTHR34975">
    <property type="entry name" value="SPORE GERMINATION PROTEIN A2"/>
    <property type="match status" value="1"/>
</dbReference>
<feature type="transmembrane region" description="Helical" evidence="8">
    <location>
        <begin position="48"/>
        <end position="67"/>
    </location>
</feature>
<proteinExistence type="inferred from homology"/>
<keyword evidence="10" id="KW-1185">Reference proteome</keyword>
<keyword evidence="3" id="KW-0813">Transport</keyword>
<dbReference type="InterPro" id="IPR004761">
    <property type="entry name" value="Spore_GerAB"/>
</dbReference>
<comment type="similarity">
    <text evidence="2">Belongs to the amino acid-polyamine-organocation (APC) superfamily. Spore germination protein (SGP) (TC 2.A.3.9) family.</text>
</comment>
<evidence type="ECO:0000256" key="8">
    <source>
        <dbReference type="SAM" id="Phobius"/>
    </source>
</evidence>
<organism evidence="9 10">
    <name type="scientific">Thalassobacillus hwangdonensis</name>
    <dbReference type="NCBI Taxonomy" id="546108"/>
    <lineage>
        <taxon>Bacteria</taxon>
        <taxon>Bacillati</taxon>
        <taxon>Bacillota</taxon>
        <taxon>Bacilli</taxon>
        <taxon>Bacillales</taxon>
        <taxon>Bacillaceae</taxon>
        <taxon>Thalassobacillus</taxon>
    </lineage>
</organism>
<feature type="transmembrane region" description="Helical" evidence="8">
    <location>
        <begin position="341"/>
        <end position="358"/>
    </location>
</feature>
<dbReference type="NCBIfam" id="TIGR00912">
    <property type="entry name" value="2A0309"/>
    <property type="match status" value="1"/>
</dbReference>
<feature type="transmembrane region" description="Helical" evidence="8">
    <location>
        <begin position="148"/>
        <end position="169"/>
    </location>
</feature>
<feature type="transmembrane region" description="Helical" evidence="8">
    <location>
        <begin position="88"/>
        <end position="112"/>
    </location>
</feature>
<keyword evidence="6 8" id="KW-1133">Transmembrane helix</keyword>
<comment type="subcellular location">
    <subcellularLocation>
        <location evidence="1">Membrane</location>
        <topology evidence="1">Multi-pass membrane protein</topology>
    </subcellularLocation>
</comment>
<gene>
    <name evidence="9" type="ORF">ACFQ2J_17060</name>
</gene>
<evidence type="ECO:0000256" key="7">
    <source>
        <dbReference type="ARBA" id="ARBA00023136"/>
    </source>
</evidence>
<comment type="caution">
    <text evidence="9">The sequence shown here is derived from an EMBL/GenBank/DDBJ whole genome shotgun (WGS) entry which is preliminary data.</text>
</comment>
<feature type="transmembrane region" description="Helical" evidence="8">
    <location>
        <begin position="124"/>
        <end position="141"/>
    </location>
</feature>
<evidence type="ECO:0000256" key="4">
    <source>
        <dbReference type="ARBA" id="ARBA00022544"/>
    </source>
</evidence>
<evidence type="ECO:0000256" key="2">
    <source>
        <dbReference type="ARBA" id="ARBA00007998"/>
    </source>
</evidence>
<dbReference type="Pfam" id="PF03845">
    <property type="entry name" value="Spore_permease"/>
    <property type="match status" value="1"/>
</dbReference>
<feature type="transmembrane region" description="Helical" evidence="8">
    <location>
        <begin position="189"/>
        <end position="213"/>
    </location>
</feature>
<name>A0ABW3L6E7_9BACI</name>
<keyword evidence="4" id="KW-0309">Germination</keyword>
<dbReference type="PANTHER" id="PTHR34975:SF2">
    <property type="entry name" value="SPORE GERMINATION PROTEIN A2"/>
    <property type="match status" value="1"/>
</dbReference>
<dbReference type="Proteomes" id="UP001596990">
    <property type="component" value="Unassembled WGS sequence"/>
</dbReference>
<reference evidence="10" key="1">
    <citation type="journal article" date="2019" name="Int. J. Syst. Evol. Microbiol.">
        <title>The Global Catalogue of Microorganisms (GCM) 10K type strain sequencing project: providing services to taxonomists for standard genome sequencing and annotation.</title>
        <authorList>
            <consortium name="The Broad Institute Genomics Platform"/>
            <consortium name="The Broad Institute Genome Sequencing Center for Infectious Disease"/>
            <person name="Wu L."/>
            <person name="Ma J."/>
        </authorList>
    </citation>
    <scope>NUCLEOTIDE SEQUENCE [LARGE SCALE GENOMIC DNA]</scope>
    <source>
        <strain evidence="10">CCUG 56607</strain>
    </source>
</reference>
<evidence type="ECO:0000313" key="9">
    <source>
        <dbReference type="EMBL" id="MFD1020901.1"/>
    </source>
</evidence>
<dbReference type="EMBL" id="JBHTKL010000006">
    <property type="protein sequence ID" value="MFD1020901.1"/>
    <property type="molecule type" value="Genomic_DNA"/>
</dbReference>
<feature type="transmembrane region" description="Helical" evidence="8">
    <location>
        <begin position="307"/>
        <end position="325"/>
    </location>
</feature>
<evidence type="ECO:0000256" key="6">
    <source>
        <dbReference type="ARBA" id="ARBA00022989"/>
    </source>
</evidence>
<evidence type="ECO:0000256" key="3">
    <source>
        <dbReference type="ARBA" id="ARBA00022448"/>
    </source>
</evidence>
<evidence type="ECO:0000256" key="5">
    <source>
        <dbReference type="ARBA" id="ARBA00022692"/>
    </source>
</evidence>